<dbReference type="Gene3D" id="1.10.530.10">
    <property type="match status" value="1"/>
</dbReference>
<organism evidence="3 4">
    <name type="scientific">Micromonospora jinlongensis</name>
    <dbReference type="NCBI Taxonomy" id="1287877"/>
    <lineage>
        <taxon>Bacteria</taxon>
        <taxon>Bacillati</taxon>
        <taxon>Actinomycetota</taxon>
        <taxon>Actinomycetes</taxon>
        <taxon>Micromonosporales</taxon>
        <taxon>Micromonosporaceae</taxon>
        <taxon>Micromonospora</taxon>
    </lineage>
</organism>
<dbReference type="AlphaFoldDB" id="A0A7Y9WYQ6"/>
<name>A0A7Y9WYQ6_9ACTN</name>
<dbReference type="Proteomes" id="UP000523545">
    <property type="component" value="Unassembled WGS sequence"/>
</dbReference>
<accession>A0A7Y9WYQ6</accession>
<dbReference type="CDD" id="cd00161">
    <property type="entry name" value="beta-trefoil_Ricin-like"/>
    <property type="match status" value="1"/>
</dbReference>
<dbReference type="InterPro" id="IPR035992">
    <property type="entry name" value="Ricin_B-like_lectins"/>
</dbReference>
<evidence type="ECO:0000256" key="1">
    <source>
        <dbReference type="SAM" id="MobiDB-lite"/>
    </source>
</evidence>
<feature type="compositionally biased region" description="Low complexity" evidence="1">
    <location>
        <begin position="373"/>
        <end position="382"/>
    </location>
</feature>
<dbReference type="PROSITE" id="PS50231">
    <property type="entry name" value="RICIN_B_LECTIN"/>
    <property type="match status" value="1"/>
</dbReference>
<reference evidence="3 4" key="1">
    <citation type="submission" date="2020-07" db="EMBL/GenBank/DDBJ databases">
        <title>Sequencing the genomes of 1000 actinobacteria strains.</title>
        <authorList>
            <person name="Klenk H.-P."/>
        </authorList>
    </citation>
    <scope>NUCLEOTIDE SEQUENCE [LARGE SCALE GENOMIC DNA]</scope>
    <source>
        <strain evidence="3 4">DSM 45876</strain>
    </source>
</reference>
<protein>
    <recommendedName>
        <fullName evidence="2">Ricin B lectin domain-containing protein</fullName>
    </recommendedName>
</protein>
<sequence>MKATASGQRRPWRRLISSTRKRVEIVALVGVILASGAVGFELAATADPDKLVGEPVPDGDVPAIVEAALSCPALNPPKLAAQIMAASGFKSSPDMIAGLDQAAWEKWRPSSDASRADRRANIIALGHRTCENVGRLRSADIDGDLWPAAIAAEQTGVKAVLDARGVPKDAKPYVDKVKAYAAWYAEQPQFSEKATTQPVVAAANGELKVPDSLVQPIQIAGKLCPQVTPAKIAAQLRTLSGFDVNKRTADRQGVAQFTPALWEKYQPGTDTSVWRPADAIPALGVAMCDMAQQLSDLNGEDPYRLALSAYQWGIDPVRRAAGLPRVNVTQLADQVPAHVTEYEKDSRLSVPVTKPSPTVKPSPTPSASRGVQASPSTSPSAKPSEKPQGPKLFAYEAGATYRLESPWAQSIVELPGINQNTQPGSRVHLWKDEGYKDQRWKLYPAPDRRHVIITNAWNNMALSVQDRSLQKGSKMAVYERDDNDENQQWLLEDVGAGNVVMTNRRSGFVMELLGVDIGPTRDNGTTWNGYWIQQFDRQDTQRDQKWRFVKQ</sequence>
<dbReference type="SUPFAM" id="SSF50370">
    <property type="entry name" value="Ricin B-like lectins"/>
    <property type="match status" value="1"/>
</dbReference>
<comment type="caution">
    <text evidence="3">The sequence shown here is derived from an EMBL/GenBank/DDBJ whole genome shotgun (WGS) entry which is preliminary data.</text>
</comment>
<feature type="region of interest" description="Disordered" evidence="1">
    <location>
        <begin position="342"/>
        <end position="390"/>
    </location>
</feature>
<proteinExistence type="predicted"/>
<gene>
    <name evidence="3" type="ORF">HNR22_001718</name>
</gene>
<evidence type="ECO:0000313" key="3">
    <source>
        <dbReference type="EMBL" id="NYH41991.1"/>
    </source>
</evidence>
<evidence type="ECO:0000313" key="4">
    <source>
        <dbReference type="Proteomes" id="UP000523545"/>
    </source>
</evidence>
<dbReference type="Pfam" id="PF14200">
    <property type="entry name" value="RicinB_lectin_2"/>
    <property type="match status" value="1"/>
</dbReference>
<dbReference type="Gene3D" id="2.80.10.50">
    <property type="match status" value="1"/>
</dbReference>
<dbReference type="InterPro" id="IPR000772">
    <property type="entry name" value="Ricin_B_lectin"/>
</dbReference>
<dbReference type="InterPro" id="IPR023346">
    <property type="entry name" value="Lysozyme-like_dom_sf"/>
</dbReference>
<feature type="domain" description="Ricin B lectin" evidence="2">
    <location>
        <begin position="438"/>
        <end position="513"/>
    </location>
</feature>
<keyword evidence="4" id="KW-1185">Reference proteome</keyword>
<dbReference type="EMBL" id="JACCHK010000001">
    <property type="protein sequence ID" value="NYH41991.1"/>
    <property type="molecule type" value="Genomic_DNA"/>
</dbReference>
<evidence type="ECO:0000259" key="2">
    <source>
        <dbReference type="Pfam" id="PF14200"/>
    </source>
</evidence>
<dbReference type="SUPFAM" id="SSF53955">
    <property type="entry name" value="Lysozyme-like"/>
    <property type="match status" value="1"/>
</dbReference>
<dbReference type="RefSeq" id="WP_179779887.1">
    <property type="nucleotide sequence ID" value="NZ_JACCHK010000001.1"/>
</dbReference>